<dbReference type="PRINTS" id="PR00705">
    <property type="entry name" value="PAPAIN"/>
</dbReference>
<keyword evidence="7" id="KW-1185">Reference proteome</keyword>
<evidence type="ECO:0000256" key="2">
    <source>
        <dbReference type="ARBA" id="ARBA00023157"/>
    </source>
</evidence>
<feature type="domain" description="Peptidase C1A papain C-terminal" evidence="4">
    <location>
        <begin position="111"/>
        <end position="325"/>
    </location>
</feature>
<evidence type="ECO:0000313" key="7">
    <source>
        <dbReference type="Proteomes" id="UP001470230"/>
    </source>
</evidence>
<protein>
    <submittedName>
        <fullName evidence="6">Uncharacterized protein</fullName>
    </submittedName>
</protein>
<dbReference type="SMART" id="SM00848">
    <property type="entry name" value="Inhibitor_I29"/>
    <property type="match status" value="1"/>
</dbReference>
<proteinExistence type="inferred from homology"/>
<evidence type="ECO:0000259" key="4">
    <source>
        <dbReference type="SMART" id="SM00645"/>
    </source>
</evidence>
<dbReference type="SMART" id="SM00645">
    <property type="entry name" value="Pept_C1"/>
    <property type="match status" value="1"/>
</dbReference>
<dbReference type="Proteomes" id="UP001470230">
    <property type="component" value="Unassembled WGS sequence"/>
</dbReference>
<dbReference type="InterPro" id="IPR000169">
    <property type="entry name" value="Pept_cys_AS"/>
</dbReference>
<dbReference type="Gene3D" id="3.90.70.10">
    <property type="entry name" value="Cysteine proteinases"/>
    <property type="match status" value="1"/>
</dbReference>
<comment type="caution">
    <text evidence="6">The sequence shown here is derived from an EMBL/GenBank/DDBJ whole genome shotgun (WGS) entry which is preliminary data.</text>
</comment>
<dbReference type="InterPro" id="IPR013128">
    <property type="entry name" value="Peptidase_C1A"/>
</dbReference>
<name>A0ABR2H235_9EUKA</name>
<dbReference type="Pfam" id="PF00112">
    <property type="entry name" value="Peptidase_C1"/>
    <property type="match status" value="1"/>
</dbReference>
<dbReference type="SUPFAM" id="SSF54001">
    <property type="entry name" value="Cysteine proteinases"/>
    <property type="match status" value="1"/>
</dbReference>
<dbReference type="InterPro" id="IPR000668">
    <property type="entry name" value="Peptidase_C1A_C"/>
</dbReference>
<dbReference type="PROSITE" id="PS00139">
    <property type="entry name" value="THIOL_PROTEASE_CYS"/>
    <property type="match status" value="1"/>
</dbReference>
<feature type="chain" id="PRO_5046066606" evidence="3">
    <location>
        <begin position="26"/>
        <end position="328"/>
    </location>
</feature>
<sequence length="328" mass="36191">MIPGKHKMFALLFSFVASKIRLGISEERQFLQWMRTNNKFYTGDEYHLRLGIFLSHARYVQEFNRRNGLTYRVGINQFSCHTPAEYKAILGGRISKEISKKVVSSKSRTAAPESYDWREKGVVNPIKDQASCGSCWAFSAISTSESAYAISTGNLLQFSEQNLVDCAPCYGCNGGWSDVACNFVIDRQNGQFNSETDYPYTALDGTCSFDSSKGIGKIIDIAGVENGDENDLKEKIAQYGVASVSISAGNTPFMSYTGGILDDDECSLFAIDHAVACVGYGSENGVDYWIVRNSWGTTWGEEGYVRMIRNKGNKCAIASQAFIAVSSK</sequence>
<gene>
    <name evidence="6" type="ORF">M9Y10_030828</name>
</gene>
<evidence type="ECO:0000256" key="3">
    <source>
        <dbReference type="SAM" id="SignalP"/>
    </source>
</evidence>
<evidence type="ECO:0000256" key="1">
    <source>
        <dbReference type="ARBA" id="ARBA00008455"/>
    </source>
</evidence>
<dbReference type="PANTHER" id="PTHR12411">
    <property type="entry name" value="CYSTEINE PROTEASE FAMILY C1-RELATED"/>
    <property type="match status" value="1"/>
</dbReference>
<dbReference type="EMBL" id="JAPFFF010000047">
    <property type="protein sequence ID" value="KAK8840274.1"/>
    <property type="molecule type" value="Genomic_DNA"/>
</dbReference>
<feature type="domain" description="Cathepsin propeptide inhibitor" evidence="5">
    <location>
        <begin position="30"/>
        <end position="86"/>
    </location>
</feature>
<organism evidence="6 7">
    <name type="scientific">Tritrichomonas musculus</name>
    <dbReference type="NCBI Taxonomy" id="1915356"/>
    <lineage>
        <taxon>Eukaryota</taxon>
        <taxon>Metamonada</taxon>
        <taxon>Parabasalia</taxon>
        <taxon>Tritrichomonadida</taxon>
        <taxon>Tritrichomonadidae</taxon>
        <taxon>Tritrichomonas</taxon>
    </lineage>
</organism>
<dbReference type="CDD" id="cd02248">
    <property type="entry name" value="Peptidase_C1A"/>
    <property type="match status" value="1"/>
</dbReference>
<keyword evidence="3" id="KW-0732">Signal</keyword>
<dbReference type="InterPro" id="IPR025661">
    <property type="entry name" value="Pept_asp_AS"/>
</dbReference>
<keyword evidence="2" id="KW-1015">Disulfide bond</keyword>
<reference evidence="6 7" key="1">
    <citation type="submission" date="2024-04" db="EMBL/GenBank/DDBJ databases">
        <title>Tritrichomonas musculus Genome.</title>
        <authorList>
            <person name="Alves-Ferreira E."/>
            <person name="Grigg M."/>
            <person name="Lorenzi H."/>
            <person name="Galac M."/>
        </authorList>
    </citation>
    <scope>NUCLEOTIDE SEQUENCE [LARGE SCALE GENOMIC DNA]</scope>
    <source>
        <strain evidence="6 7">EAF2021</strain>
    </source>
</reference>
<dbReference type="Pfam" id="PF08246">
    <property type="entry name" value="Inhibitor_I29"/>
    <property type="match status" value="1"/>
</dbReference>
<evidence type="ECO:0000313" key="6">
    <source>
        <dbReference type="EMBL" id="KAK8840274.1"/>
    </source>
</evidence>
<dbReference type="PROSITE" id="PS00640">
    <property type="entry name" value="THIOL_PROTEASE_ASN"/>
    <property type="match status" value="1"/>
</dbReference>
<dbReference type="InterPro" id="IPR013201">
    <property type="entry name" value="Prot_inhib_I29"/>
</dbReference>
<dbReference type="InterPro" id="IPR038765">
    <property type="entry name" value="Papain-like_cys_pep_sf"/>
</dbReference>
<accession>A0ABR2H235</accession>
<comment type="similarity">
    <text evidence="1">Belongs to the peptidase C1 family.</text>
</comment>
<feature type="signal peptide" evidence="3">
    <location>
        <begin position="1"/>
        <end position="25"/>
    </location>
</feature>
<dbReference type="InterPro" id="IPR039417">
    <property type="entry name" value="Peptidase_C1A_papain-like"/>
</dbReference>
<evidence type="ECO:0000259" key="5">
    <source>
        <dbReference type="SMART" id="SM00848"/>
    </source>
</evidence>